<accession>A0ABD3CHI8</accession>
<comment type="caution">
    <text evidence="1">The sequence shown here is derived from an EMBL/GenBank/DDBJ whole genome shotgun (WGS) entry which is preliminary data.</text>
</comment>
<proteinExistence type="predicted"/>
<dbReference type="Proteomes" id="UP001632038">
    <property type="component" value="Unassembled WGS sequence"/>
</dbReference>
<protein>
    <submittedName>
        <fullName evidence="1">Uncharacterized protein</fullName>
    </submittedName>
</protein>
<reference evidence="2" key="1">
    <citation type="journal article" date="2024" name="IScience">
        <title>Strigolactones Initiate the Formation of Haustorium-like Structures in Castilleja.</title>
        <authorList>
            <person name="Buerger M."/>
            <person name="Peterson D."/>
            <person name="Chory J."/>
        </authorList>
    </citation>
    <scope>NUCLEOTIDE SEQUENCE [LARGE SCALE GENOMIC DNA]</scope>
</reference>
<dbReference type="InterPro" id="IPR011256">
    <property type="entry name" value="Reg_factor_effector_dom_sf"/>
</dbReference>
<organism evidence="1 2">
    <name type="scientific">Castilleja foliolosa</name>
    <dbReference type="NCBI Taxonomy" id="1961234"/>
    <lineage>
        <taxon>Eukaryota</taxon>
        <taxon>Viridiplantae</taxon>
        <taxon>Streptophyta</taxon>
        <taxon>Embryophyta</taxon>
        <taxon>Tracheophyta</taxon>
        <taxon>Spermatophyta</taxon>
        <taxon>Magnoliopsida</taxon>
        <taxon>eudicotyledons</taxon>
        <taxon>Gunneridae</taxon>
        <taxon>Pentapetalae</taxon>
        <taxon>asterids</taxon>
        <taxon>lamiids</taxon>
        <taxon>Lamiales</taxon>
        <taxon>Orobanchaceae</taxon>
        <taxon>Pedicularideae</taxon>
        <taxon>Castillejinae</taxon>
        <taxon>Castilleja</taxon>
    </lineage>
</organism>
<evidence type="ECO:0000313" key="1">
    <source>
        <dbReference type="EMBL" id="KAL3628786.1"/>
    </source>
</evidence>
<dbReference type="EMBL" id="JAVIJP010000036">
    <property type="protein sequence ID" value="KAL3628786.1"/>
    <property type="molecule type" value="Genomic_DNA"/>
</dbReference>
<gene>
    <name evidence="1" type="ORF">CASFOL_027832</name>
</gene>
<sequence>MFILPPKYVKAKDALRPMDERVVIREEVERKYEVVKFSGVAPEEVVAEKVEKLVYGGESFYSCAQGRGVNSIFYSLGFVWRVMGIFVLSRHI</sequence>
<dbReference type="SUPFAM" id="SSF55136">
    <property type="entry name" value="Probable bacterial effector-binding domain"/>
    <property type="match status" value="1"/>
</dbReference>
<keyword evidence="2" id="KW-1185">Reference proteome</keyword>
<evidence type="ECO:0000313" key="2">
    <source>
        <dbReference type="Proteomes" id="UP001632038"/>
    </source>
</evidence>
<dbReference type="AlphaFoldDB" id="A0ABD3CHI8"/>
<dbReference type="Gene3D" id="3.20.80.10">
    <property type="entry name" value="Regulatory factor, effector binding domain"/>
    <property type="match status" value="1"/>
</dbReference>
<name>A0ABD3CHI8_9LAMI</name>